<accession>A0A0C3NWY5</accession>
<dbReference type="HOGENOM" id="CLU_2441776_0_0_1"/>
<proteinExistence type="predicted"/>
<dbReference type="EMBL" id="KN832001">
    <property type="protein sequence ID" value="KIN99835.1"/>
    <property type="molecule type" value="Genomic_DNA"/>
</dbReference>
<evidence type="ECO:0000313" key="2">
    <source>
        <dbReference type="EMBL" id="KIN99835.1"/>
    </source>
</evidence>
<evidence type="ECO:0000313" key="3">
    <source>
        <dbReference type="Proteomes" id="UP000054217"/>
    </source>
</evidence>
<dbReference type="InParanoid" id="A0A0C3NWY5"/>
<gene>
    <name evidence="2" type="ORF">M404DRAFT_30100</name>
</gene>
<protein>
    <submittedName>
        <fullName evidence="2">Uncharacterized protein</fullName>
    </submittedName>
</protein>
<reference evidence="2 3" key="1">
    <citation type="submission" date="2014-04" db="EMBL/GenBank/DDBJ databases">
        <authorList>
            <consortium name="DOE Joint Genome Institute"/>
            <person name="Kuo A."/>
            <person name="Kohler A."/>
            <person name="Costa M.D."/>
            <person name="Nagy L.G."/>
            <person name="Floudas D."/>
            <person name="Copeland A."/>
            <person name="Barry K.W."/>
            <person name="Cichocki N."/>
            <person name="Veneault-Fourrey C."/>
            <person name="LaButti K."/>
            <person name="Lindquist E.A."/>
            <person name="Lipzen A."/>
            <person name="Lundell T."/>
            <person name="Morin E."/>
            <person name="Murat C."/>
            <person name="Sun H."/>
            <person name="Tunlid A."/>
            <person name="Henrissat B."/>
            <person name="Grigoriev I.V."/>
            <person name="Hibbett D.S."/>
            <person name="Martin F."/>
            <person name="Nordberg H.P."/>
            <person name="Cantor M.N."/>
            <person name="Hua S.X."/>
        </authorList>
    </citation>
    <scope>NUCLEOTIDE SEQUENCE [LARGE SCALE GENOMIC DNA]</scope>
    <source>
        <strain evidence="2 3">Marx 270</strain>
    </source>
</reference>
<keyword evidence="3" id="KW-1185">Reference proteome</keyword>
<dbReference type="Proteomes" id="UP000054217">
    <property type="component" value="Unassembled WGS sequence"/>
</dbReference>
<feature type="compositionally biased region" description="Basic and acidic residues" evidence="1">
    <location>
        <begin position="52"/>
        <end position="64"/>
    </location>
</feature>
<name>A0A0C3NWY5_PISTI</name>
<reference evidence="3" key="2">
    <citation type="submission" date="2015-01" db="EMBL/GenBank/DDBJ databases">
        <title>Evolutionary Origins and Diversification of the Mycorrhizal Mutualists.</title>
        <authorList>
            <consortium name="DOE Joint Genome Institute"/>
            <consortium name="Mycorrhizal Genomics Consortium"/>
            <person name="Kohler A."/>
            <person name="Kuo A."/>
            <person name="Nagy L.G."/>
            <person name="Floudas D."/>
            <person name="Copeland A."/>
            <person name="Barry K.W."/>
            <person name="Cichocki N."/>
            <person name="Veneault-Fourrey C."/>
            <person name="LaButti K."/>
            <person name="Lindquist E.A."/>
            <person name="Lipzen A."/>
            <person name="Lundell T."/>
            <person name="Morin E."/>
            <person name="Murat C."/>
            <person name="Riley R."/>
            <person name="Ohm R."/>
            <person name="Sun H."/>
            <person name="Tunlid A."/>
            <person name="Henrissat B."/>
            <person name="Grigoriev I.V."/>
            <person name="Hibbett D.S."/>
            <person name="Martin F."/>
        </authorList>
    </citation>
    <scope>NUCLEOTIDE SEQUENCE [LARGE SCALE GENOMIC DNA]</scope>
    <source>
        <strain evidence="3">Marx 270</strain>
    </source>
</reference>
<dbReference type="AlphaFoldDB" id="A0A0C3NWY5"/>
<sequence length="90" mass="10042">MECLIKAVEHIADNMAGLVMFTQLYETYVEECFEFLALDMPSDQDTTDEEDRDVKGLDDELEGLREEEEGSQSQSESHDQASACSAGSQV</sequence>
<organism evidence="2 3">
    <name type="scientific">Pisolithus tinctorius Marx 270</name>
    <dbReference type="NCBI Taxonomy" id="870435"/>
    <lineage>
        <taxon>Eukaryota</taxon>
        <taxon>Fungi</taxon>
        <taxon>Dikarya</taxon>
        <taxon>Basidiomycota</taxon>
        <taxon>Agaricomycotina</taxon>
        <taxon>Agaricomycetes</taxon>
        <taxon>Agaricomycetidae</taxon>
        <taxon>Boletales</taxon>
        <taxon>Sclerodermatineae</taxon>
        <taxon>Pisolithaceae</taxon>
        <taxon>Pisolithus</taxon>
    </lineage>
</organism>
<evidence type="ECO:0000256" key="1">
    <source>
        <dbReference type="SAM" id="MobiDB-lite"/>
    </source>
</evidence>
<feature type="region of interest" description="Disordered" evidence="1">
    <location>
        <begin position="39"/>
        <end position="90"/>
    </location>
</feature>